<feature type="transmembrane region" description="Helical" evidence="8">
    <location>
        <begin position="219"/>
        <end position="239"/>
    </location>
</feature>
<dbReference type="InterPro" id="IPR050586">
    <property type="entry name" value="CPA3_Na-H_Antiporter_D"/>
</dbReference>
<feature type="transmembrane region" description="Helical" evidence="8">
    <location>
        <begin position="283"/>
        <end position="306"/>
    </location>
</feature>
<evidence type="ECO:0000256" key="4">
    <source>
        <dbReference type="ARBA" id="ARBA00022692"/>
    </source>
</evidence>
<organism evidence="10 11">
    <name type="scientific">Wolbachia pipientis</name>
    <dbReference type="NCBI Taxonomy" id="955"/>
    <lineage>
        <taxon>Bacteria</taxon>
        <taxon>Pseudomonadati</taxon>
        <taxon>Pseudomonadota</taxon>
        <taxon>Alphaproteobacteria</taxon>
        <taxon>Rickettsiales</taxon>
        <taxon>Anaplasmataceae</taxon>
        <taxon>Wolbachieae</taxon>
        <taxon>Wolbachia</taxon>
    </lineage>
</organism>
<feature type="transmembrane region" description="Helical" evidence="8">
    <location>
        <begin position="81"/>
        <end position="100"/>
    </location>
</feature>
<evidence type="ECO:0000256" key="8">
    <source>
        <dbReference type="SAM" id="Phobius"/>
    </source>
</evidence>
<comment type="similarity">
    <text evidence="2">Belongs to the CPA3 antiporters (TC 2.A.63) subunit D family.</text>
</comment>
<evidence type="ECO:0000256" key="1">
    <source>
        <dbReference type="ARBA" id="ARBA00004651"/>
    </source>
</evidence>
<accession>A0A1E7QKM1</accession>
<reference evidence="10 11" key="1">
    <citation type="submission" date="2016-09" db="EMBL/GenBank/DDBJ databases">
        <title>Genomic evidence for plant-parasitic nematodes as the earliest Wolbachia hosts.</title>
        <authorList>
            <person name="Brown A.M."/>
            <person name="Wasala S.K."/>
            <person name="Howe D.K."/>
            <person name="Peetz A.B."/>
            <person name="Zasada I.A."/>
            <person name="Denver D.R."/>
        </authorList>
    </citation>
    <scope>NUCLEOTIDE SEQUENCE [LARGE SCALE GENOMIC DNA]</scope>
    <source>
        <strain evidence="11">wPpe</strain>
    </source>
</reference>
<feature type="transmembrane region" description="Helical" evidence="8">
    <location>
        <begin position="357"/>
        <end position="378"/>
    </location>
</feature>
<evidence type="ECO:0000259" key="9">
    <source>
        <dbReference type="Pfam" id="PF00361"/>
    </source>
</evidence>
<feature type="transmembrane region" description="Helical" evidence="8">
    <location>
        <begin position="326"/>
        <end position="345"/>
    </location>
</feature>
<gene>
    <name evidence="10" type="ORF">BIY23_00850</name>
</gene>
<feature type="transmembrane region" description="Helical" evidence="8">
    <location>
        <begin position="390"/>
        <end position="407"/>
    </location>
</feature>
<keyword evidence="3" id="KW-1003">Cell membrane</keyword>
<dbReference type="GO" id="GO:0005886">
    <property type="term" value="C:plasma membrane"/>
    <property type="evidence" value="ECO:0007669"/>
    <property type="project" value="UniProtKB-SubCell"/>
</dbReference>
<sequence length="478" mass="53628">MQFYKLLSLSLLIILTITLAFNNLYINNLDLSIFIIFAPFLLCAAVVVLSAHKLAFSEMLFFTIYTISSLGAILFQQIELVIISLELMSLSAFFIIASGCKNYEPAIRYACTHLLIGVLLTASISINNNNLSTLMIILCLLMNCACFPFSFWVTDAYPAASLHGTSYLSLFTTKISFLVMIIHTYHLWKNYTAIIATLGSITVIYGIMFASLEQNMRRFLCYGIIAQMGMLILTGSLLAKSHNAIPLLVEYIIVSLFYQLLLFSVANSIILKTKVVSFNRITGFISIEGICATIAVLTMAAFPGTAGFIIKSHITTEIKAYTGGEYLFKALNLLLYASIGLKFIYHTFTLKCKKSAIISKTSIPMVVLALMCVNPYLLIHIKSLPVYNQFNMLLCTTLLFILLRKLFYPRISFQMDIDWIFRAVIPYIISCLTVRKKVLQNLTVGSYFNNITRYEKISVPVASVILITTLLMLICLNH</sequence>
<dbReference type="RefSeq" id="WP_070064672.1">
    <property type="nucleotide sequence ID" value="NZ_MJMG01000001.1"/>
</dbReference>
<evidence type="ECO:0000256" key="3">
    <source>
        <dbReference type="ARBA" id="ARBA00022475"/>
    </source>
</evidence>
<keyword evidence="4 7" id="KW-0812">Transmembrane</keyword>
<keyword evidence="5 8" id="KW-1133">Transmembrane helix</keyword>
<evidence type="ECO:0000313" key="10">
    <source>
        <dbReference type="EMBL" id="OEY87022.1"/>
    </source>
</evidence>
<evidence type="ECO:0000256" key="7">
    <source>
        <dbReference type="RuleBase" id="RU000320"/>
    </source>
</evidence>
<feature type="transmembrane region" description="Helical" evidence="8">
    <location>
        <begin position="32"/>
        <end position="52"/>
    </location>
</feature>
<feature type="transmembrane region" description="Helical" evidence="8">
    <location>
        <begin position="59"/>
        <end position="75"/>
    </location>
</feature>
<name>A0A1E7QKM1_WOLPI</name>
<dbReference type="OrthoDB" id="9811798at2"/>
<comment type="subcellular location">
    <subcellularLocation>
        <location evidence="1">Cell membrane</location>
        <topology evidence="1">Multi-pass membrane protein</topology>
    </subcellularLocation>
    <subcellularLocation>
        <location evidence="7">Membrane</location>
        <topology evidence="7">Multi-pass membrane protein</topology>
    </subcellularLocation>
</comment>
<dbReference type="PANTHER" id="PTHR42703">
    <property type="entry name" value="NADH DEHYDROGENASE"/>
    <property type="match status" value="1"/>
</dbReference>
<evidence type="ECO:0000313" key="11">
    <source>
        <dbReference type="Proteomes" id="UP000175679"/>
    </source>
</evidence>
<feature type="transmembrane region" description="Helical" evidence="8">
    <location>
        <begin position="457"/>
        <end position="476"/>
    </location>
</feature>
<comment type="caution">
    <text evidence="10">The sequence shown here is derived from an EMBL/GenBank/DDBJ whole genome shotgun (WGS) entry which is preliminary data.</text>
</comment>
<dbReference type="NCBIfam" id="NF009307">
    <property type="entry name" value="PRK12664.1"/>
    <property type="match status" value="1"/>
</dbReference>
<dbReference type="InterPro" id="IPR001750">
    <property type="entry name" value="ND/Mrp_TM"/>
</dbReference>
<proteinExistence type="inferred from homology"/>
<keyword evidence="11" id="KW-1185">Reference proteome</keyword>
<evidence type="ECO:0000256" key="2">
    <source>
        <dbReference type="ARBA" id="ARBA00005346"/>
    </source>
</evidence>
<dbReference type="EMBL" id="MJMG01000001">
    <property type="protein sequence ID" value="OEY87022.1"/>
    <property type="molecule type" value="Genomic_DNA"/>
</dbReference>
<evidence type="ECO:0000256" key="5">
    <source>
        <dbReference type="ARBA" id="ARBA00022989"/>
    </source>
</evidence>
<feature type="transmembrane region" description="Helical" evidence="8">
    <location>
        <begin position="132"/>
        <end position="153"/>
    </location>
</feature>
<feature type="transmembrane region" description="Helical" evidence="8">
    <location>
        <begin position="107"/>
        <end position="126"/>
    </location>
</feature>
<feature type="transmembrane region" description="Helical" evidence="8">
    <location>
        <begin position="251"/>
        <end position="271"/>
    </location>
</feature>
<evidence type="ECO:0000256" key="6">
    <source>
        <dbReference type="ARBA" id="ARBA00023136"/>
    </source>
</evidence>
<dbReference type="PANTHER" id="PTHR42703:SF1">
    <property type="entry name" value="NA(+)_H(+) ANTIPORTER SUBUNIT D1"/>
    <property type="match status" value="1"/>
</dbReference>
<feature type="domain" description="NADH:quinone oxidoreductase/Mrp antiporter transmembrane" evidence="9">
    <location>
        <begin position="121"/>
        <end position="314"/>
    </location>
</feature>
<dbReference type="Proteomes" id="UP000175679">
    <property type="component" value="Unassembled WGS sequence"/>
</dbReference>
<dbReference type="Pfam" id="PF00361">
    <property type="entry name" value="Proton_antipo_M"/>
    <property type="match status" value="1"/>
</dbReference>
<dbReference type="AlphaFoldDB" id="A0A1E7QKM1"/>
<feature type="transmembrane region" description="Helical" evidence="8">
    <location>
        <begin position="191"/>
        <end position="212"/>
    </location>
</feature>
<keyword evidence="6 8" id="KW-0472">Membrane</keyword>
<protein>
    <recommendedName>
        <fullName evidence="9">NADH:quinone oxidoreductase/Mrp antiporter transmembrane domain-containing protein</fullName>
    </recommendedName>
</protein>
<feature type="transmembrane region" description="Helical" evidence="8">
    <location>
        <begin position="165"/>
        <end position="185"/>
    </location>
</feature>